<gene>
    <name evidence="2" type="ORF">Kalk_20040</name>
</gene>
<dbReference type="InterPro" id="IPR036866">
    <property type="entry name" value="RibonucZ/Hydroxyglut_hydro"/>
</dbReference>
<dbReference type="RefSeq" id="WP_101895951.1">
    <property type="nucleotide sequence ID" value="NZ_CP022684.1"/>
</dbReference>
<accession>A0A2K9LQH1</accession>
<proteinExistence type="predicted"/>
<dbReference type="SUPFAM" id="SSF56281">
    <property type="entry name" value="Metallo-hydrolase/oxidoreductase"/>
    <property type="match status" value="1"/>
</dbReference>
<evidence type="ECO:0000313" key="2">
    <source>
        <dbReference type="EMBL" id="AUM14578.1"/>
    </source>
</evidence>
<dbReference type="OrthoDB" id="9803916at2"/>
<evidence type="ECO:0000313" key="3">
    <source>
        <dbReference type="Proteomes" id="UP000235116"/>
    </source>
</evidence>
<feature type="domain" description="Metallo-beta-lactamase" evidence="1">
    <location>
        <begin position="11"/>
        <end position="188"/>
    </location>
</feature>
<dbReference type="PANTHER" id="PTHR47619">
    <property type="entry name" value="METALLO-HYDROLASE YYCJ-RELATED"/>
    <property type="match status" value="1"/>
</dbReference>
<dbReference type="EMBL" id="CP022684">
    <property type="protein sequence ID" value="AUM14578.1"/>
    <property type="molecule type" value="Genomic_DNA"/>
</dbReference>
<dbReference type="PANTHER" id="PTHR47619:SF1">
    <property type="entry name" value="EXODEOXYRIBONUCLEASE WALJ"/>
    <property type="match status" value="1"/>
</dbReference>
<organism evidence="2 3">
    <name type="scientific">Ketobacter alkanivorans</name>
    <dbReference type="NCBI Taxonomy" id="1917421"/>
    <lineage>
        <taxon>Bacteria</taxon>
        <taxon>Pseudomonadati</taxon>
        <taxon>Pseudomonadota</taxon>
        <taxon>Gammaproteobacteria</taxon>
        <taxon>Pseudomonadales</taxon>
        <taxon>Ketobacteraceae</taxon>
        <taxon>Ketobacter</taxon>
    </lineage>
</organism>
<dbReference type="Pfam" id="PF12706">
    <property type="entry name" value="Lactamase_B_2"/>
    <property type="match status" value="1"/>
</dbReference>
<keyword evidence="3" id="KW-1185">Reference proteome</keyword>
<dbReference type="KEGG" id="kak:Kalk_20040"/>
<dbReference type="InterPro" id="IPR052533">
    <property type="entry name" value="WalJ/YycJ-like"/>
</dbReference>
<name>A0A2K9LQH1_9GAMM</name>
<protein>
    <recommendedName>
        <fullName evidence="1">Metallo-beta-lactamase domain-containing protein</fullName>
    </recommendedName>
</protein>
<dbReference type="Proteomes" id="UP000235116">
    <property type="component" value="Chromosome"/>
</dbReference>
<reference evidence="3" key="1">
    <citation type="submission" date="2017-08" db="EMBL/GenBank/DDBJ databases">
        <title>Direct submision.</title>
        <authorList>
            <person name="Kim S.-J."/>
            <person name="Rhee S.-K."/>
        </authorList>
    </citation>
    <scope>NUCLEOTIDE SEQUENCE [LARGE SCALE GENOMIC DNA]</scope>
    <source>
        <strain evidence="3">GI5</strain>
    </source>
</reference>
<dbReference type="AlphaFoldDB" id="A0A2K9LQH1"/>
<evidence type="ECO:0000259" key="1">
    <source>
        <dbReference type="SMART" id="SM00849"/>
    </source>
</evidence>
<dbReference type="Gene3D" id="3.60.15.10">
    <property type="entry name" value="Ribonuclease Z/Hydroxyacylglutathione hydrolase-like"/>
    <property type="match status" value="1"/>
</dbReference>
<dbReference type="InterPro" id="IPR001279">
    <property type="entry name" value="Metallo-B-lactamas"/>
</dbReference>
<dbReference type="SMART" id="SM00849">
    <property type="entry name" value="Lactamase_B"/>
    <property type="match status" value="1"/>
</dbReference>
<sequence>MRFASIGSGSEGNGTLIQADGQGAILVDCGFSAREALSRMAGYGLVAEDLAGILVTHEHTDHIKGVARLANRCRVPVYTTWGTWAAKLNGVLDDQLFRMITPHEHFQLAGLSIQPVAVPHDAREPCQFVFERQGTRLGVLSDAGSVTPHMIECYQNCDALMLECNHDLKMLADGPYPASLKRRVAGPLGHLNNQQSADMLSQLERSGMQHLVVTHISQKNNHPDLAVAALIESGACCEEIIRVATQNAGLDWISVQAETVTN</sequence>